<dbReference type="InterPro" id="IPR050271">
    <property type="entry name" value="UDP-glycosyltransferase"/>
</dbReference>
<evidence type="ECO:0000256" key="6">
    <source>
        <dbReference type="SAM" id="Phobius"/>
    </source>
</evidence>
<keyword evidence="3" id="KW-0328">Glycosyltransferase</keyword>
<keyword evidence="4" id="KW-0808">Transferase</keyword>
<dbReference type="GO" id="GO:0015020">
    <property type="term" value="F:glucuronosyltransferase activity"/>
    <property type="evidence" value="ECO:0007669"/>
    <property type="project" value="UniProtKB-EC"/>
</dbReference>
<evidence type="ECO:0000256" key="1">
    <source>
        <dbReference type="ARBA" id="ARBA00009995"/>
    </source>
</evidence>
<dbReference type="CDD" id="cd03784">
    <property type="entry name" value="GT1_Gtf-like"/>
    <property type="match status" value="2"/>
</dbReference>
<keyword evidence="6" id="KW-0472">Membrane</keyword>
<organism evidence="7 8">
    <name type="scientific">Bursaphelenchus xylophilus</name>
    <name type="common">Pinewood nematode worm</name>
    <name type="synonym">Aphelenchoides xylophilus</name>
    <dbReference type="NCBI Taxonomy" id="6326"/>
    <lineage>
        <taxon>Eukaryota</taxon>
        <taxon>Metazoa</taxon>
        <taxon>Ecdysozoa</taxon>
        <taxon>Nematoda</taxon>
        <taxon>Chromadorea</taxon>
        <taxon>Rhabditida</taxon>
        <taxon>Tylenchina</taxon>
        <taxon>Tylenchomorpha</taxon>
        <taxon>Aphelenchoidea</taxon>
        <taxon>Aphelenchoididae</taxon>
        <taxon>Bursaphelenchus</taxon>
    </lineage>
</organism>
<protein>
    <recommendedName>
        <fullName evidence="2">glucuronosyltransferase</fullName>
        <ecNumber evidence="2">2.4.1.17</ecNumber>
    </recommendedName>
</protein>
<name>A0A1I7RYH6_BURXY</name>
<dbReference type="Gene3D" id="3.40.50.2000">
    <property type="entry name" value="Glycogen Phosphorylase B"/>
    <property type="match status" value="3"/>
</dbReference>
<dbReference type="EC" id="2.4.1.17" evidence="2"/>
<proteinExistence type="inferred from homology"/>
<dbReference type="WBParaSite" id="BXY_0579300.1">
    <property type="protein sequence ID" value="BXY_0579300.1"/>
    <property type="gene ID" value="BXY_0579300"/>
</dbReference>
<evidence type="ECO:0000256" key="3">
    <source>
        <dbReference type="ARBA" id="ARBA00022676"/>
    </source>
</evidence>
<evidence type="ECO:0000313" key="7">
    <source>
        <dbReference type="Proteomes" id="UP000095284"/>
    </source>
</evidence>
<dbReference type="eggNOG" id="KOG1192">
    <property type="taxonomic scope" value="Eukaryota"/>
</dbReference>
<dbReference type="FunFam" id="3.40.50.2000:FF:000021">
    <property type="entry name" value="UDP-glucuronosyltransferase"/>
    <property type="match status" value="2"/>
</dbReference>
<evidence type="ECO:0000256" key="2">
    <source>
        <dbReference type="ARBA" id="ARBA00012544"/>
    </source>
</evidence>
<evidence type="ECO:0000256" key="5">
    <source>
        <dbReference type="ARBA" id="ARBA00047475"/>
    </source>
</evidence>
<dbReference type="PANTHER" id="PTHR48043">
    <property type="entry name" value="EG:EG0003.4 PROTEIN-RELATED"/>
    <property type="match status" value="1"/>
</dbReference>
<dbReference type="Pfam" id="PF00201">
    <property type="entry name" value="UDPGT"/>
    <property type="match status" value="2"/>
</dbReference>
<dbReference type="PANTHER" id="PTHR48043:SF145">
    <property type="entry name" value="FI06409P-RELATED"/>
    <property type="match status" value="1"/>
</dbReference>
<evidence type="ECO:0000256" key="4">
    <source>
        <dbReference type="ARBA" id="ARBA00022679"/>
    </source>
</evidence>
<keyword evidence="6" id="KW-0812">Transmembrane</keyword>
<feature type="transmembrane region" description="Helical" evidence="6">
    <location>
        <begin position="917"/>
        <end position="944"/>
    </location>
</feature>
<comment type="similarity">
    <text evidence="1">Belongs to the UDP-glycosyltransferase family.</text>
</comment>
<evidence type="ECO:0000313" key="8">
    <source>
        <dbReference type="WBParaSite" id="BXY_0579300.1"/>
    </source>
</evidence>
<keyword evidence="6" id="KW-1133">Transmembrane helix</keyword>
<comment type="catalytic activity">
    <reaction evidence="5">
        <text>glucuronate acceptor + UDP-alpha-D-glucuronate = acceptor beta-D-glucuronoside + UDP + H(+)</text>
        <dbReference type="Rhea" id="RHEA:21032"/>
        <dbReference type="ChEBI" id="CHEBI:15378"/>
        <dbReference type="ChEBI" id="CHEBI:58052"/>
        <dbReference type="ChEBI" id="CHEBI:58223"/>
        <dbReference type="ChEBI" id="CHEBI:132367"/>
        <dbReference type="ChEBI" id="CHEBI:132368"/>
        <dbReference type="EC" id="2.4.1.17"/>
    </reaction>
</comment>
<dbReference type="InterPro" id="IPR002213">
    <property type="entry name" value="UDP_glucos_trans"/>
</dbReference>
<reference evidence="8" key="1">
    <citation type="submission" date="2016-11" db="UniProtKB">
        <authorList>
            <consortium name="WormBaseParasite"/>
        </authorList>
    </citation>
    <scope>IDENTIFICATION</scope>
</reference>
<sequence>MGKLADWLVEAGHNVTFYQQHVSDLTNKVGTRLARTVVRPKPNISVATDPGQDQFWKPTALANAAFLRYFGALQGQACRAQLLDPTLPEQLRDEKYDFALLEYFDQCGYALLEKAGIKKYASLSAFMPPAPLYGALGLPLGIGVVPSWSDKLSSNPTFSERLRALVNHLLQIIYAGKITNPSLSVIQDLHDKNFNHLEKISRSSYIFTNVDEHLTFQHATSSKLIFIGGSDMKNHKPKPLPSDFQKIVDNSKRGVVLVSFGTVTMAYKMPQEKKEAFEELFKRNSDIDFIWKYEVEDDVAANLTNVHKRKWMPQHDLLANPRTLAFITHGGLNSLSETAEMGVPTICVPFFADQVPNCQAAQYHGISIPLDKISLNAAHLDGALGKLLADPIYRQRAQDMADLMNNKPFSPRERFVRYVEHAIKYNVHEALDLPVRTQGFIKSHNIDFILFFATVLFSARIAQSHIFFMGKLADWLVEAGHNVTFYQQHVTDHTNQVGTKLARTVVRPKPNITVDTDPGQDIFWKPTAQSNTAYLKHFIYLSSQVCRSQLVDPQLPEQLRSEKYDFAVLEFIDRCGYAILEKAGIEKYATLTAFMPSRPIYAALGLPLGIGFVPDWTSEFSAMQTYSERLQAFANHLLNLAFMEKVKTLPTTAAIQELHDKNFNVIEKIAKSSYIFTNVDEHLSFQHPTSSKLIFIGGSDMKNHKPKPLPSDFQKIVDNSKRGVVLVSFGTVTLAYKMPQEKKEAFEELFKRNPDIDFIWKYEVEDEVAAKLPNVHKRKWIPQHELLANPRTLAFITHGGLNSLSETAEMGVPTICIPLFVDQIPNCQAAQSHRISIPLDKMSLNAADLDEALQKLLADPSYRQRAQNMANLMNNKPFSPRERFVRYVEHAVKYDVHEVLDLQIRTEGFIKSHNIDFILFLAIITLLSSVVVYYSVFYTVKLLLKVVIIAGKTKTE</sequence>
<dbReference type="PROSITE" id="PS00375">
    <property type="entry name" value="UDPGT"/>
    <property type="match status" value="2"/>
</dbReference>
<accession>A0A1I7RYH6</accession>
<dbReference type="Proteomes" id="UP000095284">
    <property type="component" value="Unplaced"/>
</dbReference>
<dbReference type="SUPFAM" id="SSF53756">
    <property type="entry name" value="UDP-Glycosyltransferase/glycogen phosphorylase"/>
    <property type="match status" value="2"/>
</dbReference>
<dbReference type="AlphaFoldDB" id="A0A1I7RYH6"/>
<dbReference type="InterPro" id="IPR035595">
    <property type="entry name" value="UDP_glycos_trans_CS"/>
</dbReference>